<dbReference type="OrthoDB" id="8060926at2759"/>
<accession>A0A8X6XWW2</accession>
<dbReference type="PANTHER" id="PTHR46704:SF9">
    <property type="entry name" value="BHLH DOMAIN-CONTAINING PROTEIN"/>
    <property type="match status" value="1"/>
</dbReference>
<comment type="caution">
    <text evidence="1">The sequence shown here is derived from an EMBL/GenBank/DDBJ whole genome shotgun (WGS) entry which is preliminary data.</text>
</comment>
<dbReference type="EMBL" id="BMAV01013655">
    <property type="protein sequence ID" value="GFY61460.1"/>
    <property type="molecule type" value="Genomic_DNA"/>
</dbReference>
<sequence>MNECFGIKKPDKPFSRIPIDLTLEQTINAEASRRLSGIAHFTNSIAARQRWTKSHSIRAAIISHVLDVCGLKQLQDISADLQPNRIKIYGKQIAHFIEIFEKNINPFDEKLDKDSLYNIATAKPVPENVANFLLNIEKNREDLLKQFITECAEDQDRFDKPIKKIKCLILLVLQRRKT</sequence>
<gene>
    <name evidence="1" type="primary">EVAR_99881_1</name>
    <name evidence="1" type="ORF">TNIN_340731</name>
</gene>
<dbReference type="PANTHER" id="PTHR46704">
    <property type="entry name" value="CXC DOMAIN-CONTAINING PROTEIN-RELATED"/>
    <property type="match status" value="1"/>
</dbReference>
<dbReference type="Proteomes" id="UP000886998">
    <property type="component" value="Unassembled WGS sequence"/>
</dbReference>
<reference evidence="1" key="1">
    <citation type="submission" date="2020-08" db="EMBL/GenBank/DDBJ databases">
        <title>Multicomponent nature underlies the extraordinary mechanical properties of spider dragline silk.</title>
        <authorList>
            <person name="Kono N."/>
            <person name="Nakamura H."/>
            <person name="Mori M."/>
            <person name="Yoshida Y."/>
            <person name="Ohtoshi R."/>
            <person name="Malay A.D."/>
            <person name="Moran D.A.P."/>
            <person name="Tomita M."/>
            <person name="Numata K."/>
            <person name="Arakawa K."/>
        </authorList>
    </citation>
    <scope>NUCLEOTIDE SEQUENCE</scope>
</reference>
<organism evidence="1 2">
    <name type="scientific">Trichonephila inaurata madagascariensis</name>
    <dbReference type="NCBI Taxonomy" id="2747483"/>
    <lineage>
        <taxon>Eukaryota</taxon>
        <taxon>Metazoa</taxon>
        <taxon>Ecdysozoa</taxon>
        <taxon>Arthropoda</taxon>
        <taxon>Chelicerata</taxon>
        <taxon>Arachnida</taxon>
        <taxon>Araneae</taxon>
        <taxon>Araneomorphae</taxon>
        <taxon>Entelegynae</taxon>
        <taxon>Araneoidea</taxon>
        <taxon>Nephilidae</taxon>
        <taxon>Trichonephila</taxon>
        <taxon>Trichonephila inaurata</taxon>
    </lineage>
</organism>
<proteinExistence type="predicted"/>
<name>A0A8X6XWW2_9ARAC</name>
<keyword evidence="2" id="KW-1185">Reference proteome</keyword>
<protein>
    <submittedName>
        <fullName evidence="1">Uncharacterized protein</fullName>
    </submittedName>
</protein>
<evidence type="ECO:0000313" key="2">
    <source>
        <dbReference type="Proteomes" id="UP000886998"/>
    </source>
</evidence>
<evidence type="ECO:0000313" key="1">
    <source>
        <dbReference type="EMBL" id="GFY61460.1"/>
    </source>
</evidence>
<dbReference type="AlphaFoldDB" id="A0A8X6XWW2"/>